<reference evidence="2 3" key="1">
    <citation type="journal article" date="2015" name="Nature">
        <title>rRNA introns, odd ribosomes, and small enigmatic genomes across a large radiation of phyla.</title>
        <authorList>
            <person name="Brown C.T."/>
            <person name="Hug L.A."/>
            <person name="Thomas B.C."/>
            <person name="Sharon I."/>
            <person name="Castelle C.J."/>
            <person name="Singh A."/>
            <person name="Wilkins M.J."/>
            <person name="Williams K.H."/>
            <person name="Banfield J.F."/>
        </authorList>
    </citation>
    <scope>NUCLEOTIDE SEQUENCE [LARGE SCALE GENOMIC DNA]</scope>
</reference>
<dbReference type="Proteomes" id="UP000034107">
    <property type="component" value="Unassembled WGS sequence"/>
</dbReference>
<keyword evidence="1" id="KW-1133">Transmembrane helix</keyword>
<proteinExistence type="predicted"/>
<name>A0A0G1NN58_9BACT</name>
<keyword evidence="1" id="KW-0812">Transmembrane</keyword>
<evidence type="ECO:0000256" key="1">
    <source>
        <dbReference type="SAM" id="Phobius"/>
    </source>
</evidence>
<organism evidence="2 3">
    <name type="scientific">Candidatus Nomurabacteria bacterium GW2011_GWA1_46_11</name>
    <dbReference type="NCBI Taxonomy" id="1618732"/>
    <lineage>
        <taxon>Bacteria</taxon>
        <taxon>Candidatus Nomuraibacteriota</taxon>
    </lineage>
</organism>
<sequence length="195" mass="21817">MLNENFAILGGLITLLGGSKYIIETVKGRIQPNRVSWFFWAVAPLIAFAAQVSQGVGLQAILTFSVGFIPAMVFIASFINKKAYWKLETFDLICGSLSLIGIILWYTTKIGNVAILFSIFADFTASLPTALKAYKEPESESYSVFFANTISAIITMLTIRNWNFETAAFPIYILLMMGLIFILIKYKLGKVWKIR</sequence>
<dbReference type="EMBL" id="LCLS01000012">
    <property type="protein sequence ID" value="KKU21777.1"/>
    <property type="molecule type" value="Genomic_DNA"/>
</dbReference>
<evidence type="ECO:0000313" key="3">
    <source>
        <dbReference type="Proteomes" id="UP000034107"/>
    </source>
</evidence>
<accession>A0A0G1NN58</accession>
<feature type="transmembrane region" description="Helical" evidence="1">
    <location>
        <begin position="58"/>
        <end position="78"/>
    </location>
</feature>
<keyword evidence="1" id="KW-0472">Membrane</keyword>
<comment type="caution">
    <text evidence="2">The sequence shown here is derived from an EMBL/GenBank/DDBJ whole genome shotgun (WGS) entry which is preliminary data.</text>
</comment>
<evidence type="ECO:0000313" key="2">
    <source>
        <dbReference type="EMBL" id="KKU21777.1"/>
    </source>
</evidence>
<feature type="transmembrane region" description="Helical" evidence="1">
    <location>
        <begin position="6"/>
        <end position="23"/>
    </location>
</feature>
<protein>
    <submittedName>
        <fullName evidence="2">Uncharacterized protein</fullName>
    </submittedName>
</protein>
<dbReference type="AlphaFoldDB" id="A0A0G1NN58"/>
<feature type="transmembrane region" description="Helical" evidence="1">
    <location>
        <begin position="35"/>
        <end position="52"/>
    </location>
</feature>
<feature type="transmembrane region" description="Helical" evidence="1">
    <location>
        <begin position="168"/>
        <end position="186"/>
    </location>
</feature>
<gene>
    <name evidence="2" type="ORF">UX31_C0012G0013</name>
</gene>